<keyword evidence="3" id="KW-0479">Metal-binding</keyword>
<dbReference type="PANTHER" id="PTHR11228:SF7">
    <property type="entry name" value="PQQA PEPTIDE CYCLASE"/>
    <property type="match status" value="1"/>
</dbReference>
<protein>
    <submittedName>
        <fullName evidence="7">Radical SAM protein</fullName>
    </submittedName>
</protein>
<evidence type="ECO:0000256" key="2">
    <source>
        <dbReference type="ARBA" id="ARBA00022691"/>
    </source>
</evidence>
<dbReference type="InterPro" id="IPR050377">
    <property type="entry name" value="Radical_SAM_PqqE_MftC-like"/>
</dbReference>
<organism evidence="7 8">
    <name type="scientific">Ideonella margarita</name>
    <dbReference type="NCBI Taxonomy" id="2984191"/>
    <lineage>
        <taxon>Bacteria</taxon>
        <taxon>Pseudomonadati</taxon>
        <taxon>Pseudomonadota</taxon>
        <taxon>Betaproteobacteria</taxon>
        <taxon>Burkholderiales</taxon>
        <taxon>Sphaerotilaceae</taxon>
        <taxon>Ideonella</taxon>
    </lineage>
</organism>
<keyword evidence="5" id="KW-0411">Iron-sulfur</keyword>
<comment type="caution">
    <text evidence="7">The sequence shown here is derived from an EMBL/GenBank/DDBJ whole genome shotgun (WGS) entry which is preliminary data.</text>
</comment>
<keyword evidence="2" id="KW-0949">S-adenosyl-L-methionine</keyword>
<comment type="cofactor">
    <cofactor evidence="1">
        <name>[4Fe-4S] cluster</name>
        <dbReference type="ChEBI" id="CHEBI:49883"/>
    </cofactor>
</comment>
<dbReference type="InterPro" id="IPR058240">
    <property type="entry name" value="rSAM_sf"/>
</dbReference>
<feature type="domain" description="Radical SAM core" evidence="6">
    <location>
        <begin position="82"/>
        <end position="243"/>
    </location>
</feature>
<evidence type="ECO:0000256" key="5">
    <source>
        <dbReference type="ARBA" id="ARBA00023014"/>
    </source>
</evidence>
<evidence type="ECO:0000256" key="1">
    <source>
        <dbReference type="ARBA" id="ARBA00001966"/>
    </source>
</evidence>
<dbReference type="SFLD" id="SFLDG01067">
    <property type="entry name" value="SPASM/twitch_domain_containing"/>
    <property type="match status" value="1"/>
</dbReference>
<dbReference type="InterPro" id="IPR013785">
    <property type="entry name" value="Aldolase_TIM"/>
</dbReference>
<dbReference type="RefSeq" id="WP_341399036.1">
    <property type="nucleotide sequence ID" value="NZ_JBBUTI010000006.1"/>
</dbReference>
<dbReference type="Proteomes" id="UP001379945">
    <property type="component" value="Unassembled WGS sequence"/>
</dbReference>
<evidence type="ECO:0000256" key="3">
    <source>
        <dbReference type="ARBA" id="ARBA00022723"/>
    </source>
</evidence>
<dbReference type="SUPFAM" id="SSF102114">
    <property type="entry name" value="Radical SAM enzymes"/>
    <property type="match status" value="1"/>
</dbReference>
<dbReference type="Gene3D" id="3.20.20.70">
    <property type="entry name" value="Aldolase class I"/>
    <property type="match status" value="1"/>
</dbReference>
<evidence type="ECO:0000256" key="4">
    <source>
        <dbReference type="ARBA" id="ARBA00023004"/>
    </source>
</evidence>
<accession>A0ABU9C4D2</accession>
<sequence length="450" mass="49325">MVKADGHLCCDDSKGYKIDLGLIADSPGWRLKDILQGPLYQHIRSSFANSRMPWPDTCEICDLFSRGAQPHDTLDTRVNLLIEPTLACGLSCACCIRKSVIAKGRDTNSLRPELITRLIESCQRDNIQVGEVQYIGQGEPLLHDNFTALFNAVKYGSPESMQVVTTTGNVDFASTIANTRPDRIVVSCDGTRQATYEKYRRGGNLAQVMKFMRDCKTIGQPGIVLEWKYILFEHNDQDEEILEAQAIADEIGVDSLLFIVTNSKWQSTRFTVSNIHEFPLVSKAASISPAAALGAIDKESHGLTGRPPDNKSFGVIDVCNFTVGNIMNVEGWALDISGKYATRMELLLDGQVVADLSTGFQRTDVARVHEQAQGPHCGFVFKVPVAPDNLPRSVVVRVIGPSGTALLGGPTQWLSAGERPQVAAEAPPARAPSLWQSIVLRRKESQPSPY</sequence>
<name>A0ABU9C4D2_9BURK</name>
<gene>
    <name evidence="7" type="ORF">AACH00_10300</name>
</gene>
<keyword evidence="4" id="KW-0408">Iron</keyword>
<dbReference type="PANTHER" id="PTHR11228">
    <property type="entry name" value="RADICAL SAM DOMAIN PROTEIN"/>
    <property type="match status" value="1"/>
</dbReference>
<dbReference type="Pfam" id="PF04055">
    <property type="entry name" value="Radical_SAM"/>
    <property type="match status" value="1"/>
</dbReference>
<evidence type="ECO:0000313" key="7">
    <source>
        <dbReference type="EMBL" id="MEK8046739.1"/>
    </source>
</evidence>
<dbReference type="EMBL" id="JBBUTI010000006">
    <property type="protein sequence ID" value="MEK8046739.1"/>
    <property type="molecule type" value="Genomic_DNA"/>
</dbReference>
<evidence type="ECO:0000313" key="8">
    <source>
        <dbReference type="Proteomes" id="UP001379945"/>
    </source>
</evidence>
<dbReference type="InterPro" id="IPR007197">
    <property type="entry name" value="rSAM"/>
</dbReference>
<proteinExistence type="predicted"/>
<dbReference type="SFLD" id="SFLDS00029">
    <property type="entry name" value="Radical_SAM"/>
    <property type="match status" value="1"/>
</dbReference>
<reference evidence="7 8" key="1">
    <citation type="submission" date="2024-04" db="EMBL/GenBank/DDBJ databases">
        <title>Novel species of the genus Ideonella isolated from streams.</title>
        <authorList>
            <person name="Lu H."/>
        </authorList>
    </citation>
    <scope>NUCLEOTIDE SEQUENCE [LARGE SCALE GENOMIC DNA]</scope>
    <source>
        <strain evidence="7 8">LYT19W</strain>
    </source>
</reference>
<keyword evidence="8" id="KW-1185">Reference proteome</keyword>
<evidence type="ECO:0000259" key="6">
    <source>
        <dbReference type="Pfam" id="PF04055"/>
    </source>
</evidence>